<gene>
    <name evidence="6" type="ORF">NYPRO_LOCUS24017</name>
</gene>
<dbReference type="Proteomes" id="UP000645828">
    <property type="component" value="Unassembled WGS sequence"/>
</dbReference>
<dbReference type="PANTHER" id="PTHR16073:SF8">
    <property type="entry name" value="DEVELOPMENTAL PLURIPOTENCY-ASSOCIATED PROTEIN 4"/>
    <property type="match status" value="1"/>
</dbReference>
<reference evidence="6" key="1">
    <citation type="submission" date="2020-12" db="EMBL/GenBank/DDBJ databases">
        <authorList>
            <consortium name="Molecular Ecology Group"/>
        </authorList>
    </citation>
    <scope>NUCLEOTIDE SEQUENCE</scope>
    <source>
        <strain evidence="6">TBG_1078</strain>
    </source>
</reference>
<dbReference type="GO" id="GO:0003682">
    <property type="term" value="F:chromatin binding"/>
    <property type="evidence" value="ECO:0007669"/>
    <property type="project" value="InterPro"/>
</dbReference>
<evidence type="ECO:0000259" key="5">
    <source>
        <dbReference type="Pfam" id="PF14047"/>
    </source>
</evidence>
<keyword evidence="2" id="KW-0805">Transcription regulation</keyword>
<accession>A0A811ZRK1</accession>
<keyword evidence="3" id="KW-0804">Transcription</keyword>
<dbReference type="PANTHER" id="PTHR16073">
    <property type="entry name" value="DCR DOMAIN-CONTAINING PROTEIN"/>
    <property type="match status" value="1"/>
</dbReference>
<dbReference type="GO" id="GO:0048731">
    <property type="term" value="P:system development"/>
    <property type="evidence" value="ECO:0007669"/>
    <property type="project" value="TreeGrafter"/>
</dbReference>
<dbReference type="Pfam" id="PF14047">
    <property type="entry name" value="DCR"/>
    <property type="match status" value="1"/>
</dbReference>
<keyword evidence="4" id="KW-0539">Nucleus</keyword>
<dbReference type="InterPro" id="IPR039590">
    <property type="entry name" value="Dppa2/4"/>
</dbReference>
<evidence type="ECO:0000256" key="4">
    <source>
        <dbReference type="ARBA" id="ARBA00023242"/>
    </source>
</evidence>
<protein>
    <submittedName>
        <fullName evidence="6">(raccoon dog) hypothetical protein</fullName>
    </submittedName>
</protein>
<keyword evidence="7" id="KW-1185">Reference proteome</keyword>
<evidence type="ECO:0000256" key="2">
    <source>
        <dbReference type="ARBA" id="ARBA00023015"/>
    </source>
</evidence>
<dbReference type="GO" id="GO:0005634">
    <property type="term" value="C:nucleus"/>
    <property type="evidence" value="ECO:0007669"/>
    <property type="project" value="UniProtKB-SubCell"/>
</dbReference>
<comment type="subcellular location">
    <subcellularLocation>
        <location evidence="1">Nucleus</location>
    </subcellularLocation>
</comment>
<dbReference type="EMBL" id="CAJHUB010000774">
    <property type="protein sequence ID" value="CAD7691223.1"/>
    <property type="molecule type" value="Genomic_DNA"/>
</dbReference>
<evidence type="ECO:0000313" key="6">
    <source>
        <dbReference type="EMBL" id="CAD7691223.1"/>
    </source>
</evidence>
<proteinExistence type="predicted"/>
<dbReference type="InterPro" id="IPR025891">
    <property type="entry name" value="Dppa2/4_C_dom"/>
</dbReference>
<evidence type="ECO:0000313" key="7">
    <source>
        <dbReference type="Proteomes" id="UP000645828"/>
    </source>
</evidence>
<organism evidence="6 7">
    <name type="scientific">Nyctereutes procyonoides</name>
    <name type="common">Raccoon dog</name>
    <name type="synonym">Canis procyonoides</name>
    <dbReference type="NCBI Taxonomy" id="34880"/>
    <lineage>
        <taxon>Eukaryota</taxon>
        <taxon>Metazoa</taxon>
        <taxon>Chordata</taxon>
        <taxon>Craniata</taxon>
        <taxon>Vertebrata</taxon>
        <taxon>Euteleostomi</taxon>
        <taxon>Mammalia</taxon>
        <taxon>Eutheria</taxon>
        <taxon>Laurasiatheria</taxon>
        <taxon>Carnivora</taxon>
        <taxon>Caniformia</taxon>
        <taxon>Canidae</taxon>
        <taxon>Nyctereutes</taxon>
    </lineage>
</organism>
<name>A0A811ZRK1_NYCPR</name>
<evidence type="ECO:0000256" key="3">
    <source>
        <dbReference type="ARBA" id="ARBA00023163"/>
    </source>
</evidence>
<dbReference type="AlphaFoldDB" id="A0A811ZRK1"/>
<sequence>MSIRLSYTPCSEKTAQGKSTRVSIQKEIPVPPLPSKLPPPNLPEIRVYKQICEYAYPDQNGYPRPQGSDAVLEGVNTIVTTLAPDAVFASWSRIAARAGKMETVWCVVHGRSMPTDTEGWVHLQFHEGQAWVPEKRGGSMHHLLASRLNKVLMKSLQ</sequence>
<feature type="domain" description="Developmental pluripotency-associated protein 2/4 C-terminal" evidence="5">
    <location>
        <begin position="103"/>
        <end position="138"/>
    </location>
</feature>
<evidence type="ECO:0000256" key="1">
    <source>
        <dbReference type="ARBA" id="ARBA00004123"/>
    </source>
</evidence>
<comment type="caution">
    <text evidence="6">The sequence shown here is derived from an EMBL/GenBank/DDBJ whole genome shotgun (WGS) entry which is preliminary data.</text>
</comment>